<name>A0A813G7C5_POLGL</name>
<proteinExistence type="predicted"/>
<evidence type="ECO:0000313" key="2">
    <source>
        <dbReference type="Proteomes" id="UP000654075"/>
    </source>
</evidence>
<comment type="caution">
    <text evidence="1">The sequence shown here is derived from an EMBL/GenBank/DDBJ whole genome shotgun (WGS) entry which is preliminary data.</text>
</comment>
<evidence type="ECO:0000313" key="1">
    <source>
        <dbReference type="EMBL" id="CAE8622581.1"/>
    </source>
</evidence>
<dbReference type="AlphaFoldDB" id="A0A813G7C5"/>
<reference evidence="1" key="1">
    <citation type="submission" date="2021-02" db="EMBL/GenBank/DDBJ databases">
        <authorList>
            <person name="Dougan E. K."/>
            <person name="Rhodes N."/>
            <person name="Thang M."/>
            <person name="Chan C."/>
        </authorList>
    </citation>
    <scope>NUCLEOTIDE SEQUENCE</scope>
</reference>
<protein>
    <submittedName>
        <fullName evidence="1">Uncharacterized protein</fullName>
    </submittedName>
</protein>
<dbReference type="EMBL" id="CAJNNV010028004">
    <property type="protein sequence ID" value="CAE8622581.1"/>
    <property type="molecule type" value="Genomic_DNA"/>
</dbReference>
<accession>A0A813G7C5</accession>
<keyword evidence="2" id="KW-1185">Reference proteome</keyword>
<organism evidence="1 2">
    <name type="scientific">Polarella glacialis</name>
    <name type="common">Dinoflagellate</name>
    <dbReference type="NCBI Taxonomy" id="89957"/>
    <lineage>
        <taxon>Eukaryota</taxon>
        <taxon>Sar</taxon>
        <taxon>Alveolata</taxon>
        <taxon>Dinophyceae</taxon>
        <taxon>Suessiales</taxon>
        <taxon>Suessiaceae</taxon>
        <taxon>Polarella</taxon>
    </lineage>
</organism>
<gene>
    <name evidence="1" type="ORF">PGLA1383_LOCUS40018</name>
</gene>
<dbReference type="Proteomes" id="UP000654075">
    <property type="component" value="Unassembled WGS sequence"/>
</dbReference>
<sequence length="266" mass="29287">MLWVAVFSPRPLLLIRLQARWLRKVLAVDRAPRCVLMRELGIQSRLSTQAWEAALALHDRVMEDPRLAAEREVLEVAAREDGTWTSAVRAKEWELGLQRSGAAAGDPKQAILKARLRRHRAQAIREALQADEDRRWRQQAAQQSHWQRFSLTAWTVAGLSHSVDSVEALQAYARLKLGHWVGLGEPCCLCGAVEGQTTSHLVQRCTALRAERQVFGDMVASEGLPAGPGQLDVHATGETDSVPGVLAGICLASAVATVMRKKTGKN</sequence>